<dbReference type="AlphaFoldDB" id="A0A9W8UHZ2"/>
<dbReference type="InterPro" id="IPR036291">
    <property type="entry name" value="NAD(P)-bd_dom_sf"/>
</dbReference>
<dbReference type="InterPro" id="IPR028939">
    <property type="entry name" value="P5C_Rdtase_cat_N"/>
</dbReference>
<evidence type="ECO:0000259" key="2">
    <source>
        <dbReference type="Pfam" id="PF02317"/>
    </source>
</evidence>
<reference evidence="4" key="1">
    <citation type="journal article" date="2023" name="Access Microbiol">
        <title>De-novo genome assembly for Akanthomyces muscarius, a biocontrol agent of insect agricultural pests.</title>
        <authorList>
            <person name="Erdos Z."/>
            <person name="Studholme D.J."/>
            <person name="Raymond B."/>
            <person name="Sharma M."/>
        </authorList>
    </citation>
    <scope>NUCLEOTIDE SEQUENCE</scope>
    <source>
        <strain evidence="4">Ve6</strain>
    </source>
</reference>
<dbReference type="Gene3D" id="1.10.1040.10">
    <property type="entry name" value="N-(1-d-carboxylethyl)-l-norvaline Dehydrogenase, domain 2"/>
    <property type="match status" value="1"/>
</dbReference>
<dbReference type="EMBL" id="JAJHUN010000011">
    <property type="protein sequence ID" value="KAJ4145918.1"/>
    <property type="molecule type" value="Genomic_DNA"/>
</dbReference>
<feature type="domain" description="Pyrroline-5-carboxylate reductase catalytic N-terminal" evidence="3">
    <location>
        <begin position="38"/>
        <end position="139"/>
    </location>
</feature>
<dbReference type="Pfam" id="PF02317">
    <property type="entry name" value="Octopine_DH"/>
    <property type="match status" value="1"/>
</dbReference>
<dbReference type="Proteomes" id="UP001144673">
    <property type="component" value="Chromosome 2"/>
</dbReference>
<feature type="domain" description="Opine dehydrogenase" evidence="2">
    <location>
        <begin position="215"/>
        <end position="356"/>
    </location>
</feature>
<evidence type="ECO:0008006" key="6">
    <source>
        <dbReference type="Google" id="ProtNLM"/>
    </source>
</evidence>
<feature type="signal peptide" evidence="1">
    <location>
        <begin position="1"/>
        <end position="19"/>
    </location>
</feature>
<dbReference type="RefSeq" id="XP_056049588.1">
    <property type="nucleotide sequence ID" value="XM_056196018.1"/>
</dbReference>
<dbReference type="InterPro" id="IPR003421">
    <property type="entry name" value="Opine_DH"/>
</dbReference>
<organism evidence="4 5">
    <name type="scientific">Akanthomyces muscarius</name>
    <name type="common">Entomopathogenic fungus</name>
    <name type="synonym">Lecanicillium muscarium</name>
    <dbReference type="NCBI Taxonomy" id="2231603"/>
    <lineage>
        <taxon>Eukaryota</taxon>
        <taxon>Fungi</taxon>
        <taxon>Dikarya</taxon>
        <taxon>Ascomycota</taxon>
        <taxon>Pezizomycotina</taxon>
        <taxon>Sordariomycetes</taxon>
        <taxon>Hypocreomycetidae</taxon>
        <taxon>Hypocreales</taxon>
        <taxon>Cordycipitaceae</taxon>
        <taxon>Akanthomyces</taxon>
    </lineage>
</organism>
<dbReference type="KEGG" id="amus:LMH87_004749"/>
<dbReference type="InterPro" id="IPR008927">
    <property type="entry name" value="6-PGluconate_DH-like_C_sf"/>
</dbReference>
<proteinExistence type="predicted"/>
<keyword evidence="1" id="KW-0732">Signal</keyword>
<dbReference type="SUPFAM" id="SSF51735">
    <property type="entry name" value="NAD(P)-binding Rossmann-fold domains"/>
    <property type="match status" value="1"/>
</dbReference>
<sequence>MSHCQVCLVKCISLLLTLATLYSSCPLSYKANCFAKMRVAIVGVGHVGCALAADLESRGVQTILWAAPGHRTIFDRLASQNYLEASEAMTGRFYPAFTTNFSKLVQYADVIIVAVPTTGHRAILTELAGHNLHRHIVVFITGNFVGPVAAATVTAHAIVCTSRSPYTSRTEETNTGETRIRFNGIKKRLEIAGFGKIDLSVRNVLSRVFSIPLIWYSNTLKLDLATNHGVVHPPTMLSNMGAINNKANLFFYRDCMTAEVCSLMLAADRERLAIAAALGFTDLEDILEMFNSDYGTEHTDLATFMQQIDALNKKPGLPDSLQARQISQDIPFWCVPVASLGKALKVPTPVIDGWILSSMCINQVDYQGAGRTLQTFGVRGNASAKEILRAFRVTDESSEDCEEHVHHSSRSQRANL</sequence>
<dbReference type="Pfam" id="PF03807">
    <property type="entry name" value="F420_oxidored"/>
    <property type="match status" value="1"/>
</dbReference>
<dbReference type="GeneID" id="80891908"/>
<gene>
    <name evidence="4" type="ORF">LMH87_004749</name>
</gene>
<keyword evidence="5" id="KW-1185">Reference proteome</keyword>
<dbReference type="SUPFAM" id="SSF48179">
    <property type="entry name" value="6-phosphogluconate dehydrogenase C-terminal domain-like"/>
    <property type="match status" value="1"/>
</dbReference>
<evidence type="ECO:0000313" key="5">
    <source>
        <dbReference type="Proteomes" id="UP001144673"/>
    </source>
</evidence>
<dbReference type="GO" id="GO:0016491">
    <property type="term" value="F:oxidoreductase activity"/>
    <property type="evidence" value="ECO:0007669"/>
    <property type="project" value="InterPro"/>
</dbReference>
<name>A0A9W8UHZ2_AKAMU</name>
<feature type="chain" id="PRO_5040878440" description="NAD/NADP octopine/nopaline dehydrogenase" evidence="1">
    <location>
        <begin position="20"/>
        <end position="416"/>
    </location>
</feature>
<evidence type="ECO:0000313" key="4">
    <source>
        <dbReference type="EMBL" id="KAJ4145918.1"/>
    </source>
</evidence>
<comment type="caution">
    <text evidence="4">The sequence shown here is derived from an EMBL/GenBank/DDBJ whole genome shotgun (WGS) entry which is preliminary data.</text>
</comment>
<evidence type="ECO:0000256" key="1">
    <source>
        <dbReference type="SAM" id="SignalP"/>
    </source>
</evidence>
<protein>
    <recommendedName>
        <fullName evidence="6">NAD/NADP octopine/nopaline dehydrogenase</fullName>
    </recommendedName>
</protein>
<accession>A0A9W8UHZ2</accession>
<dbReference type="InterPro" id="IPR013328">
    <property type="entry name" value="6PGD_dom2"/>
</dbReference>
<evidence type="ECO:0000259" key="3">
    <source>
        <dbReference type="Pfam" id="PF03807"/>
    </source>
</evidence>
<dbReference type="Gene3D" id="3.40.50.720">
    <property type="entry name" value="NAD(P)-binding Rossmann-like Domain"/>
    <property type="match status" value="1"/>
</dbReference>